<organism evidence="2 3">
    <name type="scientific">Zymomonas mobilis subsp. mobilis (strain ATCC 10988 / DSM 424 / LMG 404 / NCIMB 8938 / NRRL B-806 / ZM1)</name>
    <dbReference type="NCBI Taxonomy" id="555217"/>
    <lineage>
        <taxon>Bacteria</taxon>
        <taxon>Pseudomonadati</taxon>
        <taxon>Pseudomonadota</taxon>
        <taxon>Alphaproteobacteria</taxon>
        <taxon>Sphingomonadales</taxon>
        <taxon>Zymomonadaceae</taxon>
        <taxon>Zymomonas</taxon>
    </lineage>
</organism>
<dbReference type="GO" id="GO:0009288">
    <property type="term" value="C:bacterial-type flagellum"/>
    <property type="evidence" value="ECO:0007669"/>
    <property type="project" value="InterPro"/>
</dbReference>
<name>A0A0H3FZA9_ZYMMA</name>
<dbReference type="EMBL" id="CP002850">
    <property type="protein sequence ID" value="AEH62987.1"/>
    <property type="molecule type" value="Genomic_DNA"/>
</dbReference>
<dbReference type="InterPro" id="IPR012823">
    <property type="entry name" value="Flagell_FliJ"/>
</dbReference>
<dbReference type="eggNOG" id="ENOG5031C0P">
    <property type="taxonomic scope" value="Bacteria"/>
</dbReference>
<evidence type="ECO:0000313" key="3">
    <source>
        <dbReference type="Proteomes" id="UP000001494"/>
    </source>
</evidence>
<dbReference type="Proteomes" id="UP000001494">
    <property type="component" value="Chromosome"/>
</dbReference>
<dbReference type="GO" id="GO:0071973">
    <property type="term" value="P:bacterial-type flagellum-dependent cell motility"/>
    <property type="evidence" value="ECO:0007669"/>
    <property type="project" value="InterPro"/>
</dbReference>
<evidence type="ECO:0000256" key="1">
    <source>
        <dbReference type="SAM" id="Coils"/>
    </source>
</evidence>
<feature type="coiled-coil region" evidence="1">
    <location>
        <begin position="76"/>
        <end position="124"/>
    </location>
</feature>
<dbReference type="HOGENOM" id="CLU_1824608_0_0_5"/>
<accession>A0A0H3FZA9</accession>
<proteinExistence type="predicted"/>
<dbReference type="AlphaFoldDB" id="A0A0H3FZA9"/>
<keyword evidence="1" id="KW-0175">Coiled coil</keyword>
<gene>
    <name evidence="2" type="ordered locus">Zmob_1157</name>
</gene>
<dbReference type="KEGG" id="zmm:Zmob_1157"/>
<evidence type="ECO:0000313" key="2">
    <source>
        <dbReference type="EMBL" id="AEH62987.1"/>
    </source>
</evidence>
<sequence length="141" mass="16070">MTQKLARRKRIAKVRHVQHLQAQNELMRAQGRVNSLSASVDRLTEIQSSLKPVTGRVNGAAMANAGELMLRLDTAYKDLTAMLDQAQTVVERQRQKKIHTKIQHETAKKLHDAVKEEIQKTQERRLMTITGQRPIKRGEAL</sequence>
<dbReference type="RefSeq" id="WP_011240533.1">
    <property type="nucleotide sequence ID" value="NC_017262.1"/>
</dbReference>
<dbReference type="OrthoDB" id="7596720at2"/>
<reference evidence="2 3" key="1">
    <citation type="journal article" date="2011" name="J. Bacteriol.">
        <title>Genome sequence of the ethanol-producing Zymomonas mobilis subsp. mobilis lectotype strain ATCC 10988.</title>
        <authorList>
            <person name="Pappas K.M."/>
            <person name="Kouvelis V.N."/>
            <person name="Saunders E."/>
            <person name="Brettin T.S."/>
            <person name="Bruce D."/>
            <person name="Detter C."/>
            <person name="Balakireva M."/>
            <person name="Han C.S."/>
            <person name="Savvakis G."/>
            <person name="Kyrpides N.C."/>
            <person name="Typas M.A."/>
        </authorList>
    </citation>
    <scope>NUCLEOTIDE SEQUENCE [LARGE SCALE GENOMIC DNA]</scope>
    <source>
        <strain evidence="3">ATCC 10988 / DSM 424 / CCUG 17860 / LMG 404 / NCIMB 8938 / NRRL B-806 / ZM1</strain>
    </source>
</reference>
<dbReference type="Pfam" id="PF02050">
    <property type="entry name" value="FliJ"/>
    <property type="match status" value="1"/>
</dbReference>
<protein>
    <submittedName>
        <fullName evidence="2">Uncharacterized protein</fullName>
    </submittedName>
</protein>
<dbReference type="GeneID" id="79904183"/>